<dbReference type="EMBL" id="BK015875">
    <property type="protein sequence ID" value="DAD71062.1"/>
    <property type="molecule type" value="Genomic_DNA"/>
</dbReference>
<keyword evidence="1" id="KW-0472">Membrane</keyword>
<keyword evidence="1" id="KW-1133">Transmembrane helix</keyword>
<reference evidence="2" key="1">
    <citation type="journal article" date="2021" name="Proc. Natl. Acad. Sci. U.S.A.">
        <title>A Catalog of Tens of Thousands of Viruses from Human Metagenomes Reveals Hidden Associations with Chronic Diseases.</title>
        <authorList>
            <person name="Tisza M.J."/>
            <person name="Buck C.B."/>
        </authorList>
    </citation>
    <scope>NUCLEOTIDE SEQUENCE</scope>
    <source>
        <strain evidence="2">Ct5d86</strain>
    </source>
</reference>
<sequence length="106" mass="12285">MNIEFNLVLTIISVATAVYFAFKSNSRANDDDVSRRAQEGAILSQKLDSISQDTQEIRKEMVDVRGKINALSERVIIVEHDTKAAHDRISHIEEDEFSKKYRKRWF</sequence>
<feature type="transmembrane region" description="Helical" evidence="1">
    <location>
        <begin position="6"/>
        <end position="22"/>
    </location>
</feature>
<accession>A0A8S5LM76</accession>
<evidence type="ECO:0000313" key="2">
    <source>
        <dbReference type="EMBL" id="DAD71062.1"/>
    </source>
</evidence>
<evidence type="ECO:0000256" key="1">
    <source>
        <dbReference type="SAM" id="Phobius"/>
    </source>
</evidence>
<organism evidence="2">
    <name type="scientific">Siphoviridae sp. ct5d86</name>
    <dbReference type="NCBI Taxonomy" id="2827561"/>
    <lineage>
        <taxon>Viruses</taxon>
        <taxon>Duplodnaviria</taxon>
        <taxon>Heunggongvirae</taxon>
        <taxon>Uroviricota</taxon>
        <taxon>Caudoviricetes</taxon>
    </lineage>
</organism>
<name>A0A8S5LM76_9CAUD</name>
<keyword evidence="1" id="KW-0812">Transmembrane</keyword>
<protein>
    <submittedName>
        <fullName evidence="2">Uncharacterized protein</fullName>
    </submittedName>
</protein>
<proteinExistence type="predicted"/>